<keyword evidence="12" id="KW-1185">Reference proteome</keyword>
<evidence type="ECO:0000256" key="4">
    <source>
        <dbReference type="ARBA" id="ARBA00022729"/>
    </source>
</evidence>
<dbReference type="FunFam" id="3.80.10.10:FF:000383">
    <property type="entry name" value="Leucine-rich repeat receptor protein kinase EMS1"/>
    <property type="match status" value="1"/>
</dbReference>
<dbReference type="InterPro" id="IPR003591">
    <property type="entry name" value="Leu-rich_rpt_typical-subtyp"/>
</dbReference>
<dbReference type="Pfam" id="PF23598">
    <property type="entry name" value="LRR_14"/>
    <property type="match status" value="2"/>
</dbReference>
<feature type="domain" description="Disease resistance R13L4/SHOC-2-like LRR" evidence="10">
    <location>
        <begin position="555"/>
        <end position="715"/>
    </location>
</feature>
<dbReference type="Gene3D" id="3.80.10.10">
    <property type="entry name" value="Ribonuclease Inhibitor"/>
    <property type="match status" value="6"/>
</dbReference>
<dbReference type="InterPro" id="IPR032675">
    <property type="entry name" value="LRR_dom_sf"/>
</dbReference>
<feature type="domain" description="Leucine-rich repeat-containing N-terminal plant-type" evidence="9">
    <location>
        <begin position="260"/>
        <end position="297"/>
    </location>
</feature>
<keyword evidence="7" id="KW-0472">Membrane</keyword>
<dbReference type="InterPro" id="IPR055414">
    <property type="entry name" value="LRR_R13L4/SHOC2-like"/>
</dbReference>
<evidence type="ECO:0008006" key="13">
    <source>
        <dbReference type="Google" id="ProtNLM"/>
    </source>
</evidence>
<reference evidence="11" key="2">
    <citation type="submission" date="2018-05" db="EMBL/GenBank/DDBJ databases">
        <title>OgluRS3 (Oryza glumaepatula Reference Sequence Version 3).</title>
        <authorList>
            <person name="Zhang J."/>
            <person name="Kudrna D."/>
            <person name="Lee S."/>
            <person name="Talag J."/>
            <person name="Welchert J."/>
            <person name="Wing R.A."/>
        </authorList>
    </citation>
    <scope>NUCLEOTIDE SEQUENCE [LARGE SCALE GENOMIC DNA]</scope>
</reference>
<keyword evidence="6" id="KW-1133">Transmembrane helix</keyword>
<reference evidence="11" key="1">
    <citation type="submission" date="2015-04" db="UniProtKB">
        <authorList>
            <consortium name="EnsemblPlants"/>
        </authorList>
    </citation>
    <scope>IDENTIFICATION</scope>
</reference>
<dbReference type="GO" id="GO:0016020">
    <property type="term" value="C:membrane"/>
    <property type="evidence" value="ECO:0007669"/>
    <property type="project" value="UniProtKB-SubCell"/>
</dbReference>
<dbReference type="AlphaFoldDB" id="A0A0E0BJG9"/>
<evidence type="ECO:0000256" key="2">
    <source>
        <dbReference type="ARBA" id="ARBA00022614"/>
    </source>
</evidence>
<name>A0A0E0BJG9_9ORYZ</name>
<sequence>MGAKFAEAKVSAVVLTGLVALATLVSCNTEGDILYKQKVAWEDPENVLQTWDPTLHNPCTWMHITCNNDNSVIRGFVECTHLRASDSSIGRTEKSPVPLYGSRLNGSIPATLGKLKHLVSLDLSNNLLTGAIPPSLGAISNLLILRLSGNNLTGAIPPSLGNLKSLEILELGNNALSGSIPASLGDIETLNYLDLNDNMLTGTVPLEILSRLVTTLDELNVAHNDLYGTTRKSVTRGAKISVVLLTGLVALATLVNCNIEGDILYKQRVAWEDPHNVLQTWDPTLHNPCSWMRVMCNSDNTVIRVDLGDADISGPLIPQLGGLKNLQYLELYGNRLNGSIPAALGKMEHLVSLDLYSNLLTGTIPTSLGAMSRLRYLRLSQNKLRGAIPPSLGNLMSLEDLELHKNALSGSIPASLGNVKTLNYLRLNGNMLTGTVPLEILSLLVSNLVELNVANNNLDGTDRKSGTRVMGAHSSAAAAAALFTGFLALATLVSCNTEGDILYAQRLAWKDPFNVLQSWDPTLVNPCTWFHVTCNNNNSVVRVDLGLAGLSGPLIPQLGGLSYLQYLELYGNELNGSIPAALGNLSSLVSLDLQGNLLTGAIPDSLGAISTLRNLRLYGNNLTGTIPQSLGSLTSLVKLELQKNSLSGTIPASLGNIKTLELLRLNKNSLTGTVPMEVLSLVLVGNLTELNVAGNNLDGTVGSTGWRGQSEDLRLRQISGNYSGLAAMGAHSAAAALFTALLAFATLVSCNTEGDILYAQRQELKDINNVLVSWDPTLVNPCTWVHVTCDNSNSVIRGFGIGRSIRLSDSTAGRTENLHGNNLTGTIPQSFGNLTNLVRLELQKNSLSGTIPASLGNIKTLKFLRLNGNSLTGTLPLEVLSLVLVGNLTEINVARNNLDGTVGSTGLRGTMNV</sequence>
<accession>A0A0E0BJG9</accession>
<dbReference type="Gramene" id="OGLUM11G14370.1">
    <property type="protein sequence ID" value="OGLUM11G14370.1"/>
    <property type="gene ID" value="OGLUM11G14370"/>
</dbReference>
<organism evidence="11">
    <name type="scientific">Oryza glumipatula</name>
    <dbReference type="NCBI Taxonomy" id="40148"/>
    <lineage>
        <taxon>Eukaryota</taxon>
        <taxon>Viridiplantae</taxon>
        <taxon>Streptophyta</taxon>
        <taxon>Embryophyta</taxon>
        <taxon>Tracheophyta</taxon>
        <taxon>Spermatophyta</taxon>
        <taxon>Magnoliopsida</taxon>
        <taxon>Liliopsida</taxon>
        <taxon>Poales</taxon>
        <taxon>Poaceae</taxon>
        <taxon>BOP clade</taxon>
        <taxon>Oryzoideae</taxon>
        <taxon>Oryzeae</taxon>
        <taxon>Oryzinae</taxon>
        <taxon>Oryza</taxon>
    </lineage>
</organism>
<dbReference type="STRING" id="40148.A0A0E0BJG9"/>
<keyword evidence="5" id="KW-0677">Repeat</keyword>
<proteinExistence type="predicted"/>
<dbReference type="Pfam" id="PF08263">
    <property type="entry name" value="LRRNT_2"/>
    <property type="match status" value="4"/>
</dbReference>
<dbReference type="EnsemblPlants" id="OGLUM11G14370.1">
    <property type="protein sequence ID" value="OGLUM11G14370.1"/>
    <property type="gene ID" value="OGLUM11G14370"/>
</dbReference>
<evidence type="ECO:0000256" key="7">
    <source>
        <dbReference type="ARBA" id="ARBA00023136"/>
    </source>
</evidence>
<feature type="domain" description="Leucine-rich repeat-containing N-terminal plant-type" evidence="9">
    <location>
        <begin position="28"/>
        <end position="67"/>
    </location>
</feature>
<evidence type="ECO:0000256" key="8">
    <source>
        <dbReference type="SAM" id="SignalP"/>
    </source>
</evidence>
<dbReference type="Pfam" id="PF00560">
    <property type="entry name" value="LRR_1"/>
    <property type="match status" value="5"/>
</dbReference>
<evidence type="ECO:0000313" key="12">
    <source>
        <dbReference type="Proteomes" id="UP000026961"/>
    </source>
</evidence>
<dbReference type="SMART" id="SM00365">
    <property type="entry name" value="LRR_SD22"/>
    <property type="match status" value="7"/>
</dbReference>
<dbReference type="SUPFAM" id="SSF52058">
    <property type="entry name" value="L domain-like"/>
    <property type="match status" value="4"/>
</dbReference>
<evidence type="ECO:0000313" key="11">
    <source>
        <dbReference type="EnsemblPlants" id="OGLUM11G14370.1"/>
    </source>
</evidence>
<feature type="domain" description="Leucine-rich repeat-containing N-terminal plant-type" evidence="9">
    <location>
        <begin position="751"/>
        <end position="790"/>
    </location>
</feature>
<dbReference type="PANTHER" id="PTHR47988">
    <property type="entry name" value="SOMATIC EMBRYOGENESIS RECEPTOR KINASE 1"/>
    <property type="match status" value="1"/>
</dbReference>
<keyword evidence="4 8" id="KW-0732">Signal</keyword>
<dbReference type="InterPro" id="IPR001611">
    <property type="entry name" value="Leu-rich_rpt"/>
</dbReference>
<dbReference type="Proteomes" id="UP000026961">
    <property type="component" value="Chromosome 11"/>
</dbReference>
<evidence type="ECO:0000256" key="1">
    <source>
        <dbReference type="ARBA" id="ARBA00004370"/>
    </source>
</evidence>
<evidence type="ECO:0000259" key="9">
    <source>
        <dbReference type="Pfam" id="PF08263"/>
    </source>
</evidence>
<feature type="domain" description="Disease resistance R13L4/SHOC-2-like LRR" evidence="10">
    <location>
        <begin position="317"/>
        <end position="432"/>
    </location>
</feature>
<dbReference type="eggNOG" id="KOG1187">
    <property type="taxonomic scope" value="Eukaryota"/>
</dbReference>
<keyword evidence="3" id="KW-0812">Transmembrane</keyword>
<dbReference type="eggNOG" id="KOG0619">
    <property type="taxonomic scope" value="Eukaryota"/>
</dbReference>
<feature type="signal peptide" evidence="8">
    <location>
        <begin position="1"/>
        <end position="27"/>
    </location>
</feature>
<evidence type="ECO:0000259" key="10">
    <source>
        <dbReference type="Pfam" id="PF23598"/>
    </source>
</evidence>
<evidence type="ECO:0000256" key="3">
    <source>
        <dbReference type="ARBA" id="ARBA00022692"/>
    </source>
</evidence>
<evidence type="ECO:0000256" key="6">
    <source>
        <dbReference type="ARBA" id="ARBA00022989"/>
    </source>
</evidence>
<dbReference type="FunFam" id="3.80.10.10:FF:000864">
    <property type="entry name" value="BRASSINOSTEROID INSENSITIVE 1-associated receptor kinase 1, putative, expressed"/>
    <property type="match status" value="2"/>
</dbReference>
<dbReference type="FunFam" id="3.80.10.10:FF:000024">
    <property type="entry name" value="Somatic embryogenesis receptor kinase 1"/>
    <property type="match status" value="2"/>
</dbReference>
<evidence type="ECO:0000256" key="5">
    <source>
        <dbReference type="ARBA" id="ARBA00022737"/>
    </source>
</evidence>
<protein>
    <recommendedName>
        <fullName evidence="13">Leucine-rich repeat-containing N-terminal plant-type domain-containing protein</fullName>
    </recommendedName>
</protein>
<feature type="domain" description="Leucine-rich repeat-containing N-terminal plant-type" evidence="9">
    <location>
        <begin position="496"/>
        <end position="535"/>
    </location>
</feature>
<dbReference type="PROSITE" id="PS51257">
    <property type="entry name" value="PROKAR_LIPOPROTEIN"/>
    <property type="match status" value="1"/>
</dbReference>
<dbReference type="InterPro" id="IPR013210">
    <property type="entry name" value="LRR_N_plant-typ"/>
</dbReference>
<feature type="chain" id="PRO_5002354640" description="Leucine-rich repeat-containing N-terminal plant-type domain-containing protein" evidence="8">
    <location>
        <begin position="28"/>
        <end position="913"/>
    </location>
</feature>
<dbReference type="SMART" id="SM00369">
    <property type="entry name" value="LRR_TYP"/>
    <property type="match status" value="8"/>
</dbReference>
<comment type="subcellular location">
    <subcellularLocation>
        <location evidence="1">Membrane</location>
    </subcellularLocation>
</comment>
<keyword evidence="2" id="KW-0433">Leucine-rich repeat</keyword>